<dbReference type="EMBL" id="QBIY01008040">
    <property type="protein sequence ID" value="RXN36460.1"/>
    <property type="molecule type" value="Genomic_DNA"/>
</dbReference>
<dbReference type="STRING" id="84645.A0A498NWA5"/>
<evidence type="ECO:0000313" key="2">
    <source>
        <dbReference type="EMBL" id="RXN36460.1"/>
    </source>
</evidence>
<dbReference type="Proteomes" id="UP000290572">
    <property type="component" value="Unassembled WGS sequence"/>
</dbReference>
<evidence type="ECO:0000256" key="1">
    <source>
        <dbReference type="SAM" id="Phobius"/>
    </source>
</evidence>
<feature type="transmembrane region" description="Helical" evidence="1">
    <location>
        <begin position="12"/>
        <end position="33"/>
    </location>
</feature>
<gene>
    <name evidence="2" type="ORF">ROHU_002930</name>
</gene>
<dbReference type="PANTHER" id="PTHR24372">
    <property type="entry name" value="GLYCOPROTEIN HORMONE RECEPTOR"/>
    <property type="match status" value="1"/>
</dbReference>
<name>A0A498NWA5_LABRO</name>
<dbReference type="SUPFAM" id="SSF81321">
    <property type="entry name" value="Family A G protein-coupled receptor-like"/>
    <property type="match status" value="1"/>
</dbReference>
<keyword evidence="2" id="KW-0675">Receptor</keyword>
<keyword evidence="1" id="KW-0472">Membrane</keyword>
<dbReference type="GO" id="GO:0008528">
    <property type="term" value="F:G protein-coupled peptide receptor activity"/>
    <property type="evidence" value="ECO:0007669"/>
    <property type="project" value="TreeGrafter"/>
</dbReference>
<protein>
    <submittedName>
        <fullName evidence="2">Relaxin receptor 2-like protein</fullName>
    </submittedName>
</protein>
<dbReference type="GO" id="GO:0009755">
    <property type="term" value="P:hormone-mediated signaling pathway"/>
    <property type="evidence" value="ECO:0007669"/>
    <property type="project" value="TreeGrafter"/>
</dbReference>
<reference evidence="2 3" key="1">
    <citation type="submission" date="2018-03" db="EMBL/GenBank/DDBJ databases">
        <title>Draft genome sequence of Rohu Carp (Labeo rohita).</title>
        <authorList>
            <person name="Das P."/>
            <person name="Kushwaha B."/>
            <person name="Joshi C.G."/>
            <person name="Kumar D."/>
            <person name="Nagpure N.S."/>
            <person name="Sahoo L."/>
            <person name="Das S.P."/>
            <person name="Bit A."/>
            <person name="Patnaik S."/>
            <person name="Meher P.K."/>
            <person name="Jayasankar P."/>
            <person name="Koringa P.G."/>
            <person name="Patel N.V."/>
            <person name="Hinsu A.T."/>
            <person name="Kumar R."/>
            <person name="Pandey M."/>
            <person name="Agarwal S."/>
            <person name="Srivastava S."/>
            <person name="Singh M."/>
            <person name="Iquebal M.A."/>
            <person name="Jaiswal S."/>
            <person name="Angadi U.B."/>
            <person name="Kumar N."/>
            <person name="Raza M."/>
            <person name="Shah T.M."/>
            <person name="Rai A."/>
            <person name="Jena J.K."/>
        </authorList>
    </citation>
    <scope>NUCLEOTIDE SEQUENCE [LARGE SCALE GENOMIC DNA]</scope>
    <source>
        <strain evidence="2">DASCIFA01</strain>
        <tissue evidence="2">Testis</tissue>
    </source>
</reference>
<dbReference type="Gene3D" id="1.20.1070.10">
    <property type="entry name" value="Rhodopsin 7-helix transmembrane proteins"/>
    <property type="match status" value="1"/>
</dbReference>
<comment type="caution">
    <text evidence="2">The sequence shown here is derived from an EMBL/GenBank/DDBJ whole genome shotgun (WGS) entry which is preliminary data.</text>
</comment>
<keyword evidence="3" id="KW-1185">Reference proteome</keyword>
<keyword evidence="1" id="KW-0812">Transmembrane</keyword>
<dbReference type="GO" id="GO:0007189">
    <property type="term" value="P:adenylate cyclase-activating G protein-coupled receptor signaling pathway"/>
    <property type="evidence" value="ECO:0007669"/>
    <property type="project" value="TreeGrafter"/>
</dbReference>
<accession>A0A498NWA5</accession>
<organism evidence="2 3">
    <name type="scientific">Labeo rohita</name>
    <name type="common">Indian major carp</name>
    <name type="synonym">Cyprinus rohita</name>
    <dbReference type="NCBI Taxonomy" id="84645"/>
    <lineage>
        <taxon>Eukaryota</taxon>
        <taxon>Metazoa</taxon>
        <taxon>Chordata</taxon>
        <taxon>Craniata</taxon>
        <taxon>Vertebrata</taxon>
        <taxon>Euteleostomi</taxon>
        <taxon>Actinopterygii</taxon>
        <taxon>Neopterygii</taxon>
        <taxon>Teleostei</taxon>
        <taxon>Ostariophysi</taxon>
        <taxon>Cypriniformes</taxon>
        <taxon>Cyprinidae</taxon>
        <taxon>Labeoninae</taxon>
        <taxon>Labeonini</taxon>
        <taxon>Labeo</taxon>
    </lineage>
</organism>
<dbReference type="PANTHER" id="PTHR24372:SF72">
    <property type="entry name" value="RELAXIN RECEPTOR 2"/>
    <property type="match status" value="1"/>
</dbReference>
<evidence type="ECO:0000313" key="3">
    <source>
        <dbReference type="Proteomes" id="UP000290572"/>
    </source>
</evidence>
<proteinExistence type="predicted"/>
<keyword evidence="1" id="KW-1133">Transmembrane helix</keyword>
<sequence>MTPLPLAKWTINSWVVIFILPINSALNPILYTLTTSFFREQVELLLCRWQRHSASKKDRKSLTSSTIYMETSRNAEYPAKISLQRLSLADMDNQYG</sequence>
<dbReference type="AlphaFoldDB" id="A0A498NWA5"/>
<dbReference type="GO" id="GO:0005886">
    <property type="term" value="C:plasma membrane"/>
    <property type="evidence" value="ECO:0007669"/>
    <property type="project" value="TreeGrafter"/>
</dbReference>